<feature type="region of interest" description="Disordered" evidence="1">
    <location>
        <begin position="1"/>
        <end position="77"/>
    </location>
</feature>
<gene>
    <name evidence="2" type="ORF">OCBIM_22001330mg</name>
</gene>
<feature type="compositionally biased region" description="Basic residues" evidence="1">
    <location>
        <begin position="24"/>
        <end position="45"/>
    </location>
</feature>
<sequence>MHPNSTNTDSSASCSEHKGETPKTKKKTKHHVSQKKHRKHSHNSHRILNSSSTTVNTSTTITTTATNHEKKQPSTQTNFMLVRKANKELMGLRAQLKDIKKEGMIFHTSSFQVPETLIMV</sequence>
<evidence type="ECO:0000313" key="2">
    <source>
        <dbReference type="EMBL" id="KOF71235.1"/>
    </source>
</evidence>
<proteinExistence type="predicted"/>
<dbReference type="AlphaFoldDB" id="A0A0L8G3T1"/>
<reference evidence="2" key="1">
    <citation type="submission" date="2015-07" db="EMBL/GenBank/DDBJ databases">
        <title>MeaNS - Measles Nucleotide Surveillance Program.</title>
        <authorList>
            <person name="Tran T."/>
            <person name="Druce J."/>
        </authorList>
    </citation>
    <scope>NUCLEOTIDE SEQUENCE</scope>
    <source>
        <strain evidence="2">UCB-OBI-ISO-001</strain>
        <tissue evidence="2">Gonad</tissue>
    </source>
</reference>
<name>A0A0L8G3T1_OCTBM</name>
<accession>A0A0L8G3T1</accession>
<dbReference type="EMBL" id="KQ424268">
    <property type="protein sequence ID" value="KOF71235.1"/>
    <property type="molecule type" value="Genomic_DNA"/>
</dbReference>
<organism evidence="2">
    <name type="scientific">Octopus bimaculoides</name>
    <name type="common">California two-spotted octopus</name>
    <dbReference type="NCBI Taxonomy" id="37653"/>
    <lineage>
        <taxon>Eukaryota</taxon>
        <taxon>Metazoa</taxon>
        <taxon>Spiralia</taxon>
        <taxon>Lophotrochozoa</taxon>
        <taxon>Mollusca</taxon>
        <taxon>Cephalopoda</taxon>
        <taxon>Coleoidea</taxon>
        <taxon>Octopodiformes</taxon>
        <taxon>Octopoda</taxon>
        <taxon>Incirrata</taxon>
        <taxon>Octopodidae</taxon>
        <taxon>Octopus</taxon>
    </lineage>
</organism>
<protein>
    <submittedName>
        <fullName evidence="2">Uncharacterized protein</fullName>
    </submittedName>
</protein>
<feature type="compositionally biased region" description="Low complexity" evidence="1">
    <location>
        <begin position="49"/>
        <end position="66"/>
    </location>
</feature>
<feature type="compositionally biased region" description="Polar residues" evidence="1">
    <location>
        <begin position="1"/>
        <end position="14"/>
    </location>
</feature>
<evidence type="ECO:0000256" key="1">
    <source>
        <dbReference type="SAM" id="MobiDB-lite"/>
    </source>
</evidence>